<dbReference type="Proteomes" id="UP000245207">
    <property type="component" value="Unassembled WGS sequence"/>
</dbReference>
<dbReference type="PANTHER" id="PTHR13462">
    <property type="entry name" value="CALCIUM UNIPORTER PROTEIN, MITOCHONDRIAL"/>
    <property type="match status" value="1"/>
</dbReference>
<evidence type="ECO:0000256" key="12">
    <source>
        <dbReference type="ARBA" id="ARBA00023136"/>
    </source>
</evidence>
<name>A0A2U1MBC5_ARTAN</name>
<keyword evidence="5" id="KW-0107">Calcium channel</keyword>
<reference evidence="17 18" key="1">
    <citation type="journal article" date="2018" name="Mol. Plant">
        <title>The genome of Artemisia annua provides insight into the evolution of Asteraceae family and artemisinin biosynthesis.</title>
        <authorList>
            <person name="Shen Q."/>
            <person name="Zhang L."/>
            <person name="Liao Z."/>
            <person name="Wang S."/>
            <person name="Yan T."/>
            <person name="Shi P."/>
            <person name="Liu M."/>
            <person name="Fu X."/>
            <person name="Pan Q."/>
            <person name="Wang Y."/>
            <person name="Lv Z."/>
            <person name="Lu X."/>
            <person name="Zhang F."/>
            <person name="Jiang W."/>
            <person name="Ma Y."/>
            <person name="Chen M."/>
            <person name="Hao X."/>
            <person name="Li L."/>
            <person name="Tang Y."/>
            <person name="Lv G."/>
            <person name="Zhou Y."/>
            <person name="Sun X."/>
            <person name="Brodelius P.E."/>
            <person name="Rose J.K.C."/>
            <person name="Tang K."/>
        </authorList>
    </citation>
    <scope>NUCLEOTIDE SEQUENCE [LARGE SCALE GENOMIC DNA]</scope>
    <source>
        <strain evidence="18">cv. Huhao1</strain>
        <tissue evidence="17">Leaf</tissue>
    </source>
</reference>
<keyword evidence="11" id="KW-0496">Mitochondrion</keyword>
<dbReference type="GO" id="GO:0015292">
    <property type="term" value="F:uniporter activity"/>
    <property type="evidence" value="ECO:0007669"/>
    <property type="project" value="TreeGrafter"/>
</dbReference>
<evidence type="ECO:0000256" key="10">
    <source>
        <dbReference type="ARBA" id="ARBA00023065"/>
    </source>
</evidence>
<comment type="subcellular location">
    <subcellularLocation>
        <location evidence="1">Mitochondrion inner membrane</location>
        <topology evidence="1">Multi-pass membrane protein</topology>
    </subcellularLocation>
</comment>
<evidence type="ECO:0000256" key="7">
    <source>
        <dbReference type="ARBA" id="ARBA00022792"/>
    </source>
</evidence>
<evidence type="ECO:0000256" key="15">
    <source>
        <dbReference type="SAM" id="Phobius"/>
    </source>
</evidence>
<evidence type="ECO:0000256" key="6">
    <source>
        <dbReference type="ARBA" id="ARBA00022692"/>
    </source>
</evidence>
<keyword evidence="10" id="KW-0406">Ion transport</keyword>
<protein>
    <recommendedName>
        <fullName evidence="16">Calcium uniporter protein C-terminal domain-containing protein</fullName>
    </recommendedName>
</protein>
<dbReference type="EMBL" id="PKPP01005864">
    <property type="protein sequence ID" value="PWA58548.1"/>
    <property type="molecule type" value="Genomic_DNA"/>
</dbReference>
<dbReference type="InterPro" id="IPR039055">
    <property type="entry name" value="MCU_fam"/>
</dbReference>
<evidence type="ECO:0000256" key="1">
    <source>
        <dbReference type="ARBA" id="ARBA00004448"/>
    </source>
</evidence>
<evidence type="ECO:0000256" key="14">
    <source>
        <dbReference type="ARBA" id="ARBA00036634"/>
    </source>
</evidence>
<keyword evidence="13" id="KW-0407">Ion channel</keyword>
<dbReference type="GO" id="GO:0005262">
    <property type="term" value="F:calcium channel activity"/>
    <property type="evidence" value="ECO:0007669"/>
    <property type="project" value="UniProtKB-KW"/>
</dbReference>
<evidence type="ECO:0000256" key="8">
    <source>
        <dbReference type="ARBA" id="ARBA00022837"/>
    </source>
</evidence>
<gene>
    <name evidence="17" type="ORF">CTI12_AA398780</name>
</gene>
<evidence type="ECO:0000256" key="2">
    <source>
        <dbReference type="ARBA" id="ARBA00005653"/>
    </source>
</evidence>
<evidence type="ECO:0000313" key="17">
    <source>
        <dbReference type="EMBL" id="PWA58548.1"/>
    </source>
</evidence>
<dbReference type="PANTHER" id="PTHR13462:SF10">
    <property type="entry name" value="CALCIUM UNIPORTER PROTEIN, MITOCHONDRIAL"/>
    <property type="match status" value="1"/>
</dbReference>
<evidence type="ECO:0000259" key="16">
    <source>
        <dbReference type="Pfam" id="PF04678"/>
    </source>
</evidence>
<keyword evidence="6 15" id="KW-0812">Transmembrane</keyword>
<proteinExistence type="inferred from homology"/>
<keyword evidence="12 15" id="KW-0472">Membrane</keyword>
<dbReference type="GO" id="GO:0036444">
    <property type="term" value="P:calcium import into the mitochondrion"/>
    <property type="evidence" value="ECO:0007669"/>
    <property type="project" value="TreeGrafter"/>
</dbReference>
<evidence type="ECO:0000256" key="5">
    <source>
        <dbReference type="ARBA" id="ARBA00022673"/>
    </source>
</evidence>
<dbReference type="Pfam" id="PF04678">
    <property type="entry name" value="MCU"/>
    <property type="match status" value="1"/>
</dbReference>
<evidence type="ECO:0000256" key="4">
    <source>
        <dbReference type="ARBA" id="ARBA00022568"/>
    </source>
</evidence>
<dbReference type="AlphaFoldDB" id="A0A2U1MBC5"/>
<comment type="similarity">
    <text evidence="2">Belongs to the MCU (TC 1.A.77) family.</text>
</comment>
<dbReference type="STRING" id="35608.A0A2U1MBC5"/>
<evidence type="ECO:0000256" key="13">
    <source>
        <dbReference type="ARBA" id="ARBA00023303"/>
    </source>
</evidence>
<dbReference type="OrthoDB" id="278338at2759"/>
<organism evidence="17 18">
    <name type="scientific">Artemisia annua</name>
    <name type="common">Sweet wormwood</name>
    <dbReference type="NCBI Taxonomy" id="35608"/>
    <lineage>
        <taxon>Eukaryota</taxon>
        <taxon>Viridiplantae</taxon>
        <taxon>Streptophyta</taxon>
        <taxon>Embryophyta</taxon>
        <taxon>Tracheophyta</taxon>
        <taxon>Spermatophyta</taxon>
        <taxon>Magnoliopsida</taxon>
        <taxon>eudicotyledons</taxon>
        <taxon>Gunneridae</taxon>
        <taxon>Pentapetalae</taxon>
        <taxon>asterids</taxon>
        <taxon>campanulids</taxon>
        <taxon>Asterales</taxon>
        <taxon>Asteraceae</taxon>
        <taxon>Asteroideae</taxon>
        <taxon>Anthemideae</taxon>
        <taxon>Artemisiinae</taxon>
        <taxon>Artemisia</taxon>
    </lineage>
</organism>
<keyword evidence="9 15" id="KW-1133">Transmembrane helix</keyword>
<keyword evidence="7" id="KW-0999">Mitochondrion inner membrane</keyword>
<dbReference type="InterPro" id="IPR006769">
    <property type="entry name" value="MCU_C"/>
</dbReference>
<evidence type="ECO:0000256" key="3">
    <source>
        <dbReference type="ARBA" id="ARBA00022448"/>
    </source>
</evidence>
<feature type="transmembrane region" description="Helical" evidence="15">
    <location>
        <begin position="93"/>
        <end position="114"/>
    </location>
</feature>
<keyword evidence="4" id="KW-0109">Calcium transport</keyword>
<evidence type="ECO:0000256" key="11">
    <source>
        <dbReference type="ARBA" id="ARBA00023128"/>
    </source>
</evidence>
<evidence type="ECO:0000313" key="18">
    <source>
        <dbReference type="Proteomes" id="UP000245207"/>
    </source>
</evidence>
<sequence>MWAFGSAGCAHTFTQQTQVVDLFRRAVPLALAPDDPRREELKKLQAKQEEIDKLAHKQTGRILYTGLLFLEFQFGLLFRLTFWEFSWDVMAPITYFATIFCLVFGYGYFLITATDPSYQDFMKRLFLFRRRKLMKKHNFDVARFLELQNKCKWPLKA</sequence>
<accession>A0A2U1MBC5</accession>
<dbReference type="GO" id="GO:0051560">
    <property type="term" value="P:mitochondrial calcium ion homeostasis"/>
    <property type="evidence" value="ECO:0007669"/>
    <property type="project" value="InterPro"/>
</dbReference>
<comment type="caution">
    <text evidence="17">The sequence shown here is derived from an EMBL/GenBank/DDBJ whole genome shotgun (WGS) entry which is preliminary data.</text>
</comment>
<keyword evidence="18" id="KW-1185">Reference proteome</keyword>
<dbReference type="GO" id="GO:1990246">
    <property type="term" value="C:uniplex complex"/>
    <property type="evidence" value="ECO:0007669"/>
    <property type="project" value="TreeGrafter"/>
</dbReference>
<keyword evidence="3" id="KW-0813">Transport</keyword>
<comment type="catalytic activity">
    <reaction evidence="14">
        <text>Ca(2+)(in) = Ca(2+)(out)</text>
        <dbReference type="Rhea" id="RHEA:29671"/>
        <dbReference type="ChEBI" id="CHEBI:29108"/>
    </reaction>
</comment>
<evidence type="ECO:0000256" key="9">
    <source>
        <dbReference type="ARBA" id="ARBA00022989"/>
    </source>
</evidence>
<feature type="domain" description="Calcium uniporter protein C-terminal" evidence="16">
    <location>
        <begin position="32"/>
        <end position="147"/>
    </location>
</feature>
<keyword evidence="8" id="KW-0106">Calcium</keyword>
<feature type="transmembrane region" description="Helical" evidence="15">
    <location>
        <begin position="62"/>
        <end position="81"/>
    </location>
</feature>